<dbReference type="InterPro" id="IPR021241">
    <property type="entry name" value="CsiV"/>
</dbReference>
<keyword evidence="3" id="KW-1185">Reference proteome</keyword>
<keyword evidence="1" id="KW-0732">Signal</keyword>
<feature type="chain" id="PRO_5011648840" evidence="1">
    <location>
        <begin position="20"/>
        <end position="264"/>
    </location>
</feature>
<accession>A0A1G5QCH3</accession>
<dbReference type="EMBL" id="FMWD01000005">
    <property type="protein sequence ID" value="SCZ59575.1"/>
    <property type="molecule type" value="Genomic_DNA"/>
</dbReference>
<dbReference type="STRING" id="415747.SAMN03097708_01887"/>
<proteinExistence type="predicted"/>
<dbReference type="RefSeq" id="WP_092995873.1">
    <property type="nucleotide sequence ID" value="NZ_FMWD01000005.1"/>
</dbReference>
<organism evidence="2 3">
    <name type="scientific">Thiohalomonas denitrificans</name>
    <dbReference type="NCBI Taxonomy" id="415747"/>
    <lineage>
        <taxon>Bacteria</taxon>
        <taxon>Pseudomonadati</taxon>
        <taxon>Pseudomonadota</taxon>
        <taxon>Gammaproteobacteria</taxon>
        <taxon>Thiohalomonadales</taxon>
        <taxon>Thiohalomonadaceae</taxon>
        <taxon>Thiohalomonas</taxon>
    </lineage>
</organism>
<name>A0A1G5QCH3_9GAMM</name>
<reference evidence="2 3" key="1">
    <citation type="submission" date="2016-10" db="EMBL/GenBank/DDBJ databases">
        <authorList>
            <person name="de Groot N.N."/>
        </authorList>
    </citation>
    <scope>NUCLEOTIDE SEQUENCE [LARGE SCALE GENOMIC DNA]</scope>
    <source>
        <strain evidence="2 3">HLD2</strain>
    </source>
</reference>
<feature type="signal peptide" evidence="1">
    <location>
        <begin position="1"/>
        <end position="19"/>
    </location>
</feature>
<dbReference type="Proteomes" id="UP000199648">
    <property type="component" value="Unassembled WGS sequence"/>
</dbReference>
<evidence type="ECO:0000256" key="1">
    <source>
        <dbReference type="SAM" id="SignalP"/>
    </source>
</evidence>
<evidence type="ECO:0000313" key="3">
    <source>
        <dbReference type="Proteomes" id="UP000199648"/>
    </source>
</evidence>
<dbReference type="OrthoDB" id="5566524at2"/>
<dbReference type="AlphaFoldDB" id="A0A1G5QCH3"/>
<protein>
    <submittedName>
        <fullName evidence="2">Peptidoglycan-binding protein, CsiV</fullName>
    </submittedName>
</protein>
<gene>
    <name evidence="2" type="ORF">SAMN03097708_01887</name>
</gene>
<dbReference type="Pfam" id="PF10972">
    <property type="entry name" value="CsiV"/>
    <property type="match status" value="1"/>
</dbReference>
<evidence type="ECO:0000313" key="2">
    <source>
        <dbReference type="EMBL" id="SCZ59575.1"/>
    </source>
</evidence>
<sequence>MRGILFILLATLIAAPVAAADREEVRWYDVELIIFTPGEDRFLDAEAWPEAPRLPETEEARLPGEPIGAQEIEAFQILTPDELQLAGAYRRLQDSSQFEPLVHIGWRQPGLNKNEALPVRITLDANGQLLTGERTPSTAARGALSQQADLPRLDGTVTVVLSRYLHLNTDLVYRIEADSAMPGGMFGEPSTQDPAIINLSTRGRSDEVRSREQSLAPDTEPFARGPRYLEFVVNDSRRMRSRELHYVDHPVLGVIALITPYEAP</sequence>